<feature type="region of interest" description="Disordered" evidence="10">
    <location>
        <begin position="325"/>
        <end position="384"/>
    </location>
</feature>
<feature type="compositionally biased region" description="Polar residues" evidence="10">
    <location>
        <begin position="121"/>
        <end position="136"/>
    </location>
</feature>
<keyword evidence="3" id="KW-0808">Transferase</keyword>
<evidence type="ECO:0000256" key="8">
    <source>
        <dbReference type="ARBA" id="ARBA00023306"/>
    </source>
</evidence>
<evidence type="ECO:0000313" key="13">
    <source>
        <dbReference type="EMBL" id="KAK8243476.1"/>
    </source>
</evidence>
<dbReference type="EMBL" id="JBBWRZ010000002">
    <property type="protein sequence ID" value="KAK8243476.1"/>
    <property type="molecule type" value="Genomic_DNA"/>
</dbReference>
<evidence type="ECO:0000256" key="1">
    <source>
        <dbReference type="ARBA" id="ARBA00004123"/>
    </source>
</evidence>
<evidence type="ECO:0000256" key="5">
    <source>
        <dbReference type="ARBA" id="ARBA00022771"/>
    </source>
</evidence>
<keyword evidence="7" id="KW-0539">Nucleus</keyword>
<keyword evidence="9" id="KW-0012">Acyltransferase</keyword>
<dbReference type="Pfam" id="PF13878">
    <property type="entry name" value="zf-C2H2_3"/>
    <property type="match status" value="1"/>
</dbReference>
<feature type="region of interest" description="Disordered" evidence="10">
    <location>
        <begin position="1"/>
        <end position="152"/>
    </location>
</feature>
<dbReference type="InterPro" id="IPR028009">
    <property type="entry name" value="ESCO_Acetyltransf_dom"/>
</dbReference>
<feature type="compositionally biased region" description="Pro residues" evidence="10">
    <location>
        <begin position="69"/>
        <end position="78"/>
    </location>
</feature>
<feature type="compositionally biased region" description="Polar residues" evidence="10">
    <location>
        <begin position="28"/>
        <end position="47"/>
    </location>
</feature>
<comment type="subcellular location">
    <subcellularLocation>
        <location evidence="1">Nucleus</location>
    </subcellularLocation>
</comment>
<feature type="compositionally biased region" description="Low complexity" evidence="10">
    <location>
        <begin position="137"/>
        <end position="152"/>
    </location>
</feature>
<keyword evidence="14" id="KW-1185">Reference proteome</keyword>
<evidence type="ECO:0000256" key="3">
    <source>
        <dbReference type="ARBA" id="ARBA00022679"/>
    </source>
</evidence>
<keyword evidence="8" id="KW-0131">Cell cycle</keyword>
<evidence type="ECO:0000256" key="6">
    <source>
        <dbReference type="ARBA" id="ARBA00022833"/>
    </source>
</evidence>
<keyword evidence="5" id="KW-0863">Zinc-finger</keyword>
<organism evidence="13 14">
    <name type="scientific">Phyllosticta capitalensis</name>
    <dbReference type="NCBI Taxonomy" id="121624"/>
    <lineage>
        <taxon>Eukaryota</taxon>
        <taxon>Fungi</taxon>
        <taxon>Dikarya</taxon>
        <taxon>Ascomycota</taxon>
        <taxon>Pezizomycotina</taxon>
        <taxon>Dothideomycetes</taxon>
        <taxon>Dothideomycetes incertae sedis</taxon>
        <taxon>Botryosphaeriales</taxon>
        <taxon>Phyllostictaceae</taxon>
        <taxon>Phyllosticta</taxon>
    </lineage>
</organism>
<proteinExistence type="inferred from homology"/>
<comment type="caution">
    <text evidence="13">The sequence shown here is derived from an EMBL/GenBank/DDBJ whole genome shotgun (WGS) entry which is preliminary data.</text>
</comment>
<evidence type="ECO:0000256" key="2">
    <source>
        <dbReference type="ARBA" id="ARBA00005816"/>
    </source>
</evidence>
<feature type="compositionally biased region" description="Pro residues" evidence="10">
    <location>
        <begin position="369"/>
        <end position="380"/>
    </location>
</feature>
<feature type="domain" description="N-acetyltransferase ESCO acetyl-transferase" evidence="12">
    <location>
        <begin position="381"/>
        <end position="443"/>
    </location>
</feature>
<dbReference type="Proteomes" id="UP001492380">
    <property type="component" value="Unassembled WGS sequence"/>
</dbReference>
<accession>A0ABR1YXS0</accession>
<dbReference type="Pfam" id="PF13880">
    <property type="entry name" value="Acetyltransf_13"/>
    <property type="match status" value="1"/>
</dbReference>
<feature type="compositionally biased region" description="Low complexity" evidence="10">
    <location>
        <begin position="330"/>
        <end position="339"/>
    </location>
</feature>
<reference evidence="13 14" key="1">
    <citation type="submission" date="2024-04" db="EMBL/GenBank/DDBJ databases">
        <title>Phyllosticta paracitricarpa is synonymous to the EU quarantine fungus P. citricarpa based on phylogenomic analyses.</title>
        <authorList>
            <consortium name="Lawrence Berkeley National Laboratory"/>
            <person name="Van Ingen-Buijs V.A."/>
            <person name="Van Westerhoven A.C."/>
            <person name="Haridas S."/>
            <person name="Skiadas P."/>
            <person name="Martin F."/>
            <person name="Groenewald J.Z."/>
            <person name="Crous P.W."/>
            <person name="Seidl M.F."/>
        </authorList>
    </citation>
    <scope>NUCLEOTIDE SEQUENCE [LARGE SCALE GENOMIC DNA]</scope>
    <source>
        <strain evidence="13 14">CBS 123374</strain>
    </source>
</reference>
<evidence type="ECO:0000256" key="9">
    <source>
        <dbReference type="ARBA" id="ARBA00023315"/>
    </source>
</evidence>
<evidence type="ECO:0000256" key="7">
    <source>
        <dbReference type="ARBA" id="ARBA00023242"/>
    </source>
</evidence>
<dbReference type="PANTHER" id="PTHR45884">
    <property type="entry name" value="N-ACETYLTRANSFERASE ECO"/>
    <property type="match status" value="1"/>
</dbReference>
<keyword evidence="6" id="KW-0862">Zinc</keyword>
<gene>
    <name evidence="13" type="ORF">HDK90DRAFT_447173</name>
</gene>
<evidence type="ECO:0000256" key="10">
    <source>
        <dbReference type="SAM" id="MobiDB-lite"/>
    </source>
</evidence>
<dbReference type="InterPro" id="IPR028005">
    <property type="entry name" value="AcTrfase_ESCO_Znf_dom"/>
</dbReference>
<comment type="similarity">
    <text evidence="2">Belongs to the acetyltransferase family. ECO subfamily.</text>
</comment>
<evidence type="ECO:0000259" key="12">
    <source>
        <dbReference type="Pfam" id="PF13880"/>
    </source>
</evidence>
<protein>
    <submittedName>
        <fullName evidence="13">ESCO1/2 acetyl-transferase-domain-containing protein</fullName>
    </submittedName>
</protein>
<sequence length="458" mass="48633">MALKTYSRQRKHSRPVYEPPSKRRRISSPDTPSFSSDAPNRDNTPAEPSSPPLQPQIHDHVPDLALPSSTPPSSPPAPTRSSPSPILLKRRPTFSFLARKTTKASSTPASNKKKSAVGANSPLQPRSANDAAASSCQTKLNTTTASSTTKKQTRLTQLQLDLGTQPVQKTCATCGMAYVPSNAEDAALHKAFHAQNVGGVELGRGFVRGLAAAQRVWEGHEGDCVVVVSRRDGAAAKNRVERVMEFVKTELGAVEIGQEELWGQVEVEAAAAPASTNTPRNTSLPPFPSPAVAVADRYKAYLYIRGTKCVGLCLAERISSAYRRGDVNRTSSSASTSTKPKPKPNAPSASLSTTNTAVQTPTSSSSSPTNPPPTTDPSPLPAHLGISRIWTSSSHRRSGIASTLLSAAAQSFVYGSRVERATVAFSQPTDMGARLAAWWVKGEGEKSEGGDGGVLVYW</sequence>
<keyword evidence="4" id="KW-0479">Metal-binding</keyword>
<evidence type="ECO:0000256" key="4">
    <source>
        <dbReference type="ARBA" id="ARBA00022723"/>
    </source>
</evidence>
<name>A0ABR1YXS0_9PEZI</name>
<feature type="domain" description="N-acetyltransferase ESCO zinc-finger" evidence="11">
    <location>
        <begin position="157"/>
        <end position="195"/>
    </location>
</feature>
<evidence type="ECO:0000313" key="14">
    <source>
        <dbReference type="Proteomes" id="UP001492380"/>
    </source>
</evidence>
<dbReference type="PANTHER" id="PTHR45884:SF2">
    <property type="entry name" value="N-ACETYLTRANSFERASE ECO"/>
    <property type="match status" value="1"/>
</dbReference>
<evidence type="ECO:0000259" key="11">
    <source>
        <dbReference type="Pfam" id="PF13878"/>
    </source>
</evidence>